<proteinExistence type="predicted"/>
<dbReference type="EMBL" id="PVNK01000141">
    <property type="protein sequence ID" value="PRP99364.1"/>
    <property type="molecule type" value="Genomic_DNA"/>
</dbReference>
<dbReference type="CDD" id="cd02440">
    <property type="entry name" value="AdoMet_MTases"/>
    <property type="match status" value="1"/>
</dbReference>
<dbReference type="GO" id="GO:0032259">
    <property type="term" value="P:methylation"/>
    <property type="evidence" value="ECO:0007669"/>
    <property type="project" value="UniProtKB-KW"/>
</dbReference>
<keyword evidence="3" id="KW-1185">Reference proteome</keyword>
<dbReference type="RefSeq" id="WP_106392258.1">
    <property type="nucleotide sequence ID" value="NZ_PVNK01000141.1"/>
</dbReference>
<dbReference type="EC" id="2.1.1.164" evidence="2"/>
<dbReference type="InterPro" id="IPR013216">
    <property type="entry name" value="Methyltransf_11"/>
</dbReference>
<dbReference type="Proteomes" id="UP000237968">
    <property type="component" value="Unassembled WGS sequence"/>
</dbReference>
<dbReference type="AlphaFoldDB" id="A0A2S9Y2N0"/>
<accession>A0A2S9Y2N0</accession>
<dbReference type="InterPro" id="IPR029063">
    <property type="entry name" value="SAM-dependent_MTases_sf"/>
</dbReference>
<keyword evidence="2" id="KW-0489">Methyltransferase</keyword>
<evidence type="ECO:0000313" key="3">
    <source>
        <dbReference type="Proteomes" id="UP000237968"/>
    </source>
</evidence>
<feature type="domain" description="Methyltransferase type 11" evidence="1">
    <location>
        <begin position="51"/>
        <end position="148"/>
    </location>
</feature>
<evidence type="ECO:0000259" key="1">
    <source>
        <dbReference type="Pfam" id="PF08241"/>
    </source>
</evidence>
<evidence type="ECO:0000313" key="2">
    <source>
        <dbReference type="EMBL" id="PRP99364.1"/>
    </source>
</evidence>
<protein>
    <submittedName>
        <fullName evidence="2">Demethylrebeccamycin-D-glucose O-methyltransferase</fullName>
        <ecNumber evidence="2">2.1.1.164</ecNumber>
    </submittedName>
</protein>
<sequence>MQILSAFRGLHNYTPLESLIYDSLVERAIGALHERCMSWIEPELRPGLRVLDVGCGGGQVTLAVAEREPEARVTGLDLSPEQIERAKGRGASVGDRVEFVEGSALDLPFDDGSFDLVYSLGSLKHWSEPARGLRECARVLTPGGQLIVAEGDRGCRPADVDAFISTWRVPGPAKVLARLFFVNSLVPLCLDLDDARAAIATVPKLDATVERAEGLPMLVIRGEAQSGGG</sequence>
<comment type="caution">
    <text evidence="2">The sequence shown here is derived from an EMBL/GenBank/DDBJ whole genome shotgun (WGS) entry which is preliminary data.</text>
</comment>
<organism evidence="2 3">
    <name type="scientific">Enhygromyxa salina</name>
    <dbReference type="NCBI Taxonomy" id="215803"/>
    <lineage>
        <taxon>Bacteria</taxon>
        <taxon>Pseudomonadati</taxon>
        <taxon>Myxococcota</taxon>
        <taxon>Polyangia</taxon>
        <taxon>Nannocystales</taxon>
        <taxon>Nannocystaceae</taxon>
        <taxon>Enhygromyxa</taxon>
    </lineage>
</organism>
<dbReference type="Pfam" id="PF08241">
    <property type="entry name" value="Methyltransf_11"/>
    <property type="match status" value="1"/>
</dbReference>
<keyword evidence="2" id="KW-0808">Transferase</keyword>
<name>A0A2S9Y2N0_9BACT</name>
<dbReference type="Gene3D" id="3.40.50.150">
    <property type="entry name" value="Vaccinia Virus protein VP39"/>
    <property type="match status" value="1"/>
</dbReference>
<reference evidence="2 3" key="1">
    <citation type="submission" date="2018-03" db="EMBL/GenBank/DDBJ databases">
        <title>Draft Genome Sequences of the Obligatory Marine Myxobacteria Enhygromyxa salina SWB005.</title>
        <authorList>
            <person name="Poehlein A."/>
            <person name="Moghaddam J.A."/>
            <person name="Harms H."/>
            <person name="Alanjari M."/>
            <person name="Koenig G.M."/>
            <person name="Daniel R."/>
            <person name="Schaeberle T.F."/>
        </authorList>
    </citation>
    <scope>NUCLEOTIDE SEQUENCE [LARGE SCALE GENOMIC DNA]</scope>
    <source>
        <strain evidence="2 3">SWB005</strain>
    </source>
</reference>
<dbReference type="GO" id="GO:0102082">
    <property type="term" value="F:demethylrebeccamycin--D-glucose O-methyltransferase activity"/>
    <property type="evidence" value="ECO:0007669"/>
    <property type="project" value="UniProtKB-EC"/>
</dbReference>
<dbReference type="PANTHER" id="PTHR43591">
    <property type="entry name" value="METHYLTRANSFERASE"/>
    <property type="match status" value="1"/>
</dbReference>
<dbReference type="GO" id="GO:0008757">
    <property type="term" value="F:S-adenosylmethionine-dependent methyltransferase activity"/>
    <property type="evidence" value="ECO:0007669"/>
    <property type="project" value="InterPro"/>
</dbReference>
<dbReference type="PANTHER" id="PTHR43591:SF24">
    <property type="entry name" value="2-METHOXY-6-POLYPRENYL-1,4-BENZOQUINOL METHYLASE, MITOCHONDRIAL"/>
    <property type="match status" value="1"/>
</dbReference>
<dbReference type="OrthoDB" id="5363250at2"/>
<gene>
    <name evidence="2" type="primary">rebM_3</name>
    <name evidence="2" type="ORF">ENSA5_28730</name>
</gene>
<dbReference type="SUPFAM" id="SSF53335">
    <property type="entry name" value="S-adenosyl-L-methionine-dependent methyltransferases"/>
    <property type="match status" value="1"/>
</dbReference>